<dbReference type="EMBL" id="JADCKA010000008">
    <property type="protein sequence ID" value="MBE5035693.1"/>
    <property type="molecule type" value="Genomic_DNA"/>
</dbReference>
<dbReference type="Gene3D" id="1.10.4010.10">
    <property type="entry name" value="Type II deoxyuridine triphosphatase"/>
    <property type="match status" value="1"/>
</dbReference>
<dbReference type="Proteomes" id="UP001516588">
    <property type="component" value="Unassembled WGS sequence"/>
</dbReference>
<sequence length="184" mass="21389">MFECAEELRSILRSSGDKQLTELAELLAMQEELDRAILKEQGITRYPQASMEVALFVELGEMLNELPTLFKHWKKTAKDNREKALVEYVDALHFALSLTNQYAFIITGSASTGILLHKFKYSGKWDAKNKASVIERCIRLIGASLWKIEYLFKIGLLFDFTWDEIYKAYKDKNEVNYQRLKEGY</sequence>
<proteinExistence type="predicted"/>
<dbReference type="SUPFAM" id="SSF101386">
    <property type="entry name" value="all-alpha NTP pyrophosphatases"/>
    <property type="match status" value="1"/>
</dbReference>
<comment type="caution">
    <text evidence="1">The sequence shown here is derived from an EMBL/GenBank/DDBJ whole genome shotgun (WGS) entry which is preliminary data.</text>
</comment>
<dbReference type="RefSeq" id="WP_226385342.1">
    <property type="nucleotide sequence ID" value="NZ_JADCKA010000008.1"/>
</dbReference>
<dbReference type="Pfam" id="PF08761">
    <property type="entry name" value="dUTPase_2"/>
    <property type="match status" value="1"/>
</dbReference>
<evidence type="ECO:0000313" key="1">
    <source>
        <dbReference type="EMBL" id="MBE5035693.1"/>
    </source>
</evidence>
<keyword evidence="2" id="KW-1185">Reference proteome</keyword>
<accession>A0ABR9QXT8</accession>
<organism evidence="1 2">
    <name type="scientific">Gallibacter intestinalis</name>
    <dbReference type="NCBI Taxonomy" id="2779356"/>
    <lineage>
        <taxon>Bacteria</taxon>
        <taxon>Bacillati</taxon>
        <taxon>Bacillota</taxon>
        <taxon>Clostridia</taxon>
        <taxon>Eubacteriales</taxon>
        <taxon>Eubacteriaceae</taxon>
        <taxon>Gallibacter</taxon>
    </lineage>
</organism>
<dbReference type="InterPro" id="IPR016947">
    <property type="entry name" value="UCP030140"/>
</dbReference>
<dbReference type="PIRSF" id="PIRSF030140">
    <property type="entry name" value="UCP030140"/>
    <property type="match status" value="1"/>
</dbReference>
<name>A0ABR9QXT8_9FIRM</name>
<protein>
    <submittedName>
        <fullName evidence="1">dUTP diphosphatase</fullName>
    </submittedName>
</protein>
<dbReference type="InterPro" id="IPR014871">
    <property type="entry name" value="dUTPase/dCTP_pyrophosphatase"/>
</dbReference>
<reference evidence="1 2" key="1">
    <citation type="submission" date="2020-10" db="EMBL/GenBank/DDBJ databases">
        <title>ChiBAC.</title>
        <authorList>
            <person name="Zenner C."/>
            <person name="Hitch T.C.A."/>
            <person name="Clavel T."/>
        </authorList>
    </citation>
    <scope>NUCLEOTIDE SEQUENCE [LARGE SCALE GENOMIC DNA]</scope>
    <source>
        <strain evidence="1 2">DSM 108706</strain>
    </source>
</reference>
<gene>
    <name evidence="1" type="ORF">INF20_05290</name>
</gene>
<dbReference type="CDD" id="cd11527">
    <property type="entry name" value="NTP-PPase_dUTPase"/>
    <property type="match status" value="1"/>
</dbReference>
<evidence type="ECO:0000313" key="2">
    <source>
        <dbReference type="Proteomes" id="UP001516588"/>
    </source>
</evidence>